<keyword evidence="5 11" id="KW-0812">Transmembrane</keyword>
<dbReference type="GO" id="GO:0016020">
    <property type="term" value="C:membrane"/>
    <property type="evidence" value="ECO:0007669"/>
    <property type="project" value="UniProtKB-SubCell"/>
</dbReference>
<comment type="subcellular location">
    <subcellularLocation>
        <location evidence="1">Membrane</location>
        <topology evidence="1">Multi-pass membrane protein</topology>
    </subcellularLocation>
</comment>
<sequence>MEFLGILCLILITTTLAGVACKRVGIPAVIGQLLVGIVLGPAMLNIVHQDVFVHDFSEIGVIMLMFIAGMECELELLKKYAKPSVMVAILGIVLPVGFTMLIGQLFAFSWKEAFFLGLVLAATSVSISVEVLRELNVLSSKEGATILGASVVDDIVVVIILSVAVGMIGASTGGNTEVSFIVKLIEQGLFFIGIFFLVRFIAPYLLRLSQKMNIGSSVIIMSLIICLGMAYLADLVGLSSVVGAFFAGIAVGQTDAKTEIDFNIEAIGYAVFIPVFFASIGLSVTFNTLGKDLPFILVMTIMAILTKLLGGAWGAKMVGFSNTSSLMVGAGMVSRGEMALIIAQIGYQSKLLSEAYYTSMIVVIILTTLVAPFLLKYFVKKQESALQ</sequence>
<protein>
    <submittedName>
        <fullName evidence="13">Na+/H+ antiporter</fullName>
    </submittedName>
</protein>
<dbReference type="Gene3D" id="1.20.1530.20">
    <property type="match status" value="1"/>
</dbReference>
<evidence type="ECO:0000256" key="9">
    <source>
        <dbReference type="ARBA" id="ARBA00023136"/>
    </source>
</evidence>
<comment type="caution">
    <text evidence="13">The sequence shown here is derived from an EMBL/GenBank/DDBJ whole genome shotgun (WGS) entry which is preliminary data.</text>
</comment>
<evidence type="ECO:0000259" key="12">
    <source>
        <dbReference type="Pfam" id="PF00999"/>
    </source>
</evidence>
<keyword evidence="3" id="KW-0813">Transport</keyword>
<dbReference type="AlphaFoldDB" id="A0A125W7C6"/>
<evidence type="ECO:0000256" key="7">
    <source>
        <dbReference type="ARBA" id="ARBA00023053"/>
    </source>
</evidence>
<dbReference type="HOGENOM" id="CLU_005126_7_1_9"/>
<evidence type="ECO:0000256" key="5">
    <source>
        <dbReference type="ARBA" id="ARBA00022692"/>
    </source>
</evidence>
<evidence type="ECO:0000256" key="3">
    <source>
        <dbReference type="ARBA" id="ARBA00022448"/>
    </source>
</evidence>
<evidence type="ECO:0000256" key="11">
    <source>
        <dbReference type="SAM" id="Phobius"/>
    </source>
</evidence>
<gene>
    <name evidence="13" type="primary">napA</name>
    <name evidence="13" type="ORF">HMPREF9498_01293</name>
</gene>
<evidence type="ECO:0000256" key="1">
    <source>
        <dbReference type="ARBA" id="ARBA00004141"/>
    </source>
</evidence>
<feature type="transmembrane region" description="Helical" evidence="11">
    <location>
        <begin position="85"/>
        <end position="107"/>
    </location>
</feature>
<reference evidence="13 14" key="1">
    <citation type="submission" date="2010-07" db="EMBL/GenBank/DDBJ databases">
        <authorList>
            <person name="Sid Ahmed O."/>
        </authorList>
    </citation>
    <scope>NUCLEOTIDE SEQUENCE [LARGE SCALE GENOMIC DNA]</scope>
    <source>
        <strain evidence="13 14">TX4248</strain>
    </source>
</reference>
<feature type="transmembrane region" description="Helical" evidence="11">
    <location>
        <begin position="356"/>
        <end position="379"/>
    </location>
</feature>
<dbReference type="InterPro" id="IPR038770">
    <property type="entry name" value="Na+/solute_symporter_sf"/>
</dbReference>
<dbReference type="Pfam" id="PF00999">
    <property type="entry name" value="Na_H_Exchanger"/>
    <property type="match status" value="1"/>
</dbReference>
<feature type="transmembrane region" description="Helical" evidence="11">
    <location>
        <begin position="188"/>
        <end position="206"/>
    </location>
</feature>
<keyword evidence="9 11" id="KW-0472">Membrane</keyword>
<dbReference type="GeneID" id="60892804"/>
<dbReference type="Proteomes" id="UP000004846">
    <property type="component" value="Unassembled WGS sequence"/>
</dbReference>
<evidence type="ECO:0000256" key="2">
    <source>
        <dbReference type="ARBA" id="ARBA00005551"/>
    </source>
</evidence>
<feature type="transmembrane region" description="Helical" evidence="11">
    <location>
        <begin position="218"/>
        <end position="246"/>
    </location>
</feature>
<dbReference type="GO" id="GO:0006814">
    <property type="term" value="P:sodium ion transport"/>
    <property type="evidence" value="ECO:0007669"/>
    <property type="project" value="UniProtKB-KW"/>
</dbReference>
<comment type="similarity">
    <text evidence="2">Belongs to the monovalent cation:proton antiporter 2 (CPA2) transporter (TC 2.A.37) family.</text>
</comment>
<feature type="transmembrane region" description="Helical" evidence="11">
    <location>
        <begin position="293"/>
        <end position="315"/>
    </location>
</feature>
<organism evidence="13 14">
    <name type="scientific">Enterococcus faecalis TX4248</name>
    <dbReference type="NCBI Taxonomy" id="749495"/>
    <lineage>
        <taxon>Bacteria</taxon>
        <taxon>Bacillati</taxon>
        <taxon>Bacillota</taxon>
        <taxon>Bacilli</taxon>
        <taxon>Lactobacillales</taxon>
        <taxon>Enterococcaceae</taxon>
        <taxon>Enterococcus</taxon>
    </lineage>
</organism>
<dbReference type="EMBL" id="AEBR01000036">
    <property type="protein sequence ID" value="EFM83096.1"/>
    <property type="molecule type" value="Genomic_DNA"/>
</dbReference>
<evidence type="ECO:0000313" key="13">
    <source>
        <dbReference type="EMBL" id="EFM83096.1"/>
    </source>
</evidence>
<evidence type="ECO:0000313" key="14">
    <source>
        <dbReference type="Proteomes" id="UP000004846"/>
    </source>
</evidence>
<feature type="transmembrane region" description="Helical" evidence="11">
    <location>
        <begin position="27"/>
        <end position="47"/>
    </location>
</feature>
<feature type="transmembrane region" description="Helical" evidence="11">
    <location>
        <begin position="144"/>
        <end position="168"/>
    </location>
</feature>
<feature type="domain" description="Cation/H+ exchanger transmembrane" evidence="12">
    <location>
        <begin position="12"/>
        <end position="381"/>
    </location>
</feature>
<keyword evidence="6 11" id="KW-1133">Transmembrane helix</keyword>
<evidence type="ECO:0000256" key="8">
    <source>
        <dbReference type="ARBA" id="ARBA00023065"/>
    </source>
</evidence>
<keyword evidence="10" id="KW-0739">Sodium transport</keyword>
<keyword evidence="8" id="KW-0406">Ion transport</keyword>
<dbReference type="GO" id="GO:0008324">
    <property type="term" value="F:monoatomic cation transmembrane transporter activity"/>
    <property type="evidence" value="ECO:0007669"/>
    <property type="project" value="InterPro"/>
</dbReference>
<dbReference type="PANTHER" id="PTHR43562">
    <property type="entry name" value="NAPA-TYPE SODIUM/HYDROGEN ANTIPORTER"/>
    <property type="match status" value="1"/>
</dbReference>
<evidence type="ECO:0000256" key="6">
    <source>
        <dbReference type="ARBA" id="ARBA00022989"/>
    </source>
</evidence>
<keyword evidence="7" id="KW-0915">Sodium</keyword>
<dbReference type="GO" id="GO:0015297">
    <property type="term" value="F:antiporter activity"/>
    <property type="evidence" value="ECO:0007669"/>
    <property type="project" value="UniProtKB-KW"/>
</dbReference>
<dbReference type="InterPro" id="IPR004771">
    <property type="entry name" value="K/H_exchanger"/>
</dbReference>
<evidence type="ECO:0000256" key="4">
    <source>
        <dbReference type="ARBA" id="ARBA00022449"/>
    </source>
</evidence>
<name>A0A125W7C6_ENTFL</name>
<dbReference type="InterPro" id="IPR006153">
    <property type="entry name" value="Cation/H_exchanger_TM"/>
</dbReference>
<proteinExistence type="inferred from homology"/>
<evidence type="ECO:0000256" key="10">
    <source>
        <dbReference type="ARBA" id="ARBA00023201"/>
    </source>
</evidence>
<dbReference type="RefSeq" id="WP_002355211.1">
    <property type="nucleotide sequence ID" value="NZ_GL454438.1"/>
</dbReference>
<feature type="transmembrane region" description="Helical" evidence="11">
    <location>
        <begin position="113"/>
        <end position="132"/>
    </location>
</feature>
<keyword evidence="4" id="KW-0050">Antiport</keyword>
<feature type="transmembrane region" description="Helical" evidence="11">
    <location>
        <begin position="266"/>
        <end position="286"/>
    </location>
</feature>
<accession>A0A125W7C6</accession>
<dbReference type="GO" id="GO:1902600">
    <property type="term" value="P:proton transmembrane transport"/>
    <property type="evidence" value="ECO:0007669"/>
    <property type="project" value="InterPro"/>
</dbReference>
<dbReference type="PANTHER" id="PTHR43562:SF3">
    <property type="entry name" value="SODIUM ION_PROTON EXCHANGER (EUROFUNG)"/>
    <property type="match status" value="1"/>
</dbReference>
<dbReference type="NCBIfam" id="TIGR00932">
    <property type="entry name" value="2a37"/>
    <property type="match status" value="1"/>
</dbReference>